<organism evidence="1 2">
    <name type="scientific">Diploptera punctata</name>
    <name type="common">Pacific beetle cockroach</name>
    <dbReference type="NCBI Taxonomy" id="6984"/>
    <lineage>
        <taxon>Eukaryota</taxon>
        <taxon>Metazoa</taxon>
        <taxon>Ecdysozoa</taxon>
        <taxon>Arthropoda</taxon>
        <taxon>Hexapoda</taxon>
        <taxon>Insecta</taxon>
        <taxon>Pterygota</taxon>
        <taxon>Neoptera</taxon>
        <taxon>Polyneoptera</taxon>
        <taxon>Dictyoptera</taxon>
        <taxon>Blattodea</taxon>
        <taxon>Blaberoidea</taxon>
        <taxon>Blaberidae</taxon>
        <taxon>Diplopterinae</taxon>
        <taxon>Diploptera</taxon>
    </lineage>
</organism>
<dbReference type="Proteomes" id="UP001233999">
    <property type="component" value="Unassembled WGS sequence"/>
</dbReference>
<feature type="non-terminal residue" evidence="1">
    <location>
        <position position="1"/>
    </location>
</feature>
<reference evidence="1" key="1">
    <citation type="journal article" date="2023" name="IScience">
        <title>Live-bearing cockroach genome reveals convergent evolutionary mechanisms linked to viviparity in insects and beyond.</title>
        <authorList>
            <person name="Fouks B."/>
            <person name="Harrison M.C."/>
            <person name="Mikhailova A.A."/>
            <person name="Marchal E."/>
            <person name="English S."/>
            <person name="Carruthers M."/>
            <person name="Jennings E.C."/>
            <person name="Chiamaka E.L."/>
            <person name="Frigard R.A."/>
            <person name="Pippel M."/>
            <person name="Attardo G.M."/>
            <person name="Benoit J.B."/>
            <person name="Bornberg-Bauer E."/>
            <person name="Tobe S.S."/>
        </authorList>
    </citation>
    <scope>NUCLEOTIDE SEQUENCE</scope>
    <source>
        <strain evidence="1">Stay&amp;Tobe</strain>
    </source>
</reference>
<comment type="caution">
    <text evidence="1">The sequence shown here is derived from an EMBL/GenBank/DDBJ whole genome shotgun (WGS) entry which is preliminary data.</text>
</comment>
<evidence type="ECO:0000313" key="1">
    <source>
        <dbReference type="EMBL" id="KAJ9585689.1"/>
    </source>
</evidence>
<feature type="non-terminal residue" evidence="1">
    <location>
        <position position="60"/>
    </location>
</feature>
<accession>A0AAD8EDC6</accession>
<dbReference type="EMBL" id="JASPKZ010007251">
    <property type="protein sequence ID" value="KAJ9585689.1"/>
    <property type="molecule type" value="Genomic_DNA"/>
</dbReference>
<name>A0AAD8EDC6_DIPPU</name>
<gene>
    <name evidence="1" type="ORF">L9F63_002479</name>
</gene>
<reference evidence="1" key="2">
    <citation type="submission" date="2023-05" db="EMBL/GenBank/DDBJ databases">
        <authorList>
            <person name="Fouks B."/>
        </authorList>
    </citation>
    <scope>NUCLEOTIDE SEQUENCE</scope>
    <source>
        <strain evidence="1">Stay&amp;Tobe</strain>
        <tissue evidence="1">Testes</tissue>
    </source>
</reference>
<keyword evidence="2" id="KW-1185">Reference proteome</keyword>
<proteinExistence type="predicted"/>
<evidence type="ECO:0000313" key="2">
    <source>
        <dbReference type="Proteomes" id="UP001233999"/>
    </source>
</evidence>
<dbReference type="AlphaFoldDB" id="A0AAD8EDC6"/>
<sequence length="60" mass="6632">NRTRVAGVEGSMGGGVNVLCGSVTFVNVMSRYLVFAQLLSYRLLGIQKWRTFTCISLITF</sequence>
<protein>
    <submittedName>
        <fullName evidence="1">Uncharacterized protein</fullName>
    </submittedName>
</protein>